<evidence type="ECO:0000313" key="1">
    <source>
        <dbReference type="EMBL" id="ESA09418.1"/>
    </source>
</evidence>
<evidence type="ECO:0008006" key="2">
    <source>
        <dbReference type="Google" id="ProtNLM"/>
    </source>
</evidence>
<protein>
    <recommendedName>
        <fullName evidence="2">Serine-threonine/tyrosine-protein kinase catalytic domain-containing protein</fullName>
    </recommendedName>
</protein>
<proteinExistence type="predicted"/>
<dbReference type="EMBL" id="KI288116">
    <property type="protein sequence ID" value="ESA09418.1"/>
    <property type="molecule type" value="Genomic_DNA"/>
</dbReference>
<dbReference type="HOGENOM" id="CLU_000288_7_16_1"/>
<dbReference type="AlphaFoldDB" id="U9TSV3"/>
<organism evidence="1">
    <name type="scientific">Rhizophagus irregularis (strain DAOM 181602 / DAOM 197198 / MUCL 43194)</name>
    <name type="common">Arbuscular mycorrhizal fungus</name>
    <name type="synonym">Glomus intraradices</name>
    <dbReference type="NCBI Taxonomy" id="747089"/>
    <lineage>
        <taxon>Eukaryota</taxon>
        <taxon>Fungi</taxon>
        <taxon>Fungi incertae sedis</taxon>
        <taxon>Mucoromycota</taxon>
        <taxon>Glomeromycotina</taxon>
        <taxon>Glomeromycetes</taxon>
        <taxon>Glomerales</taxon>
        <taxon>Glomeraceae</taxon>
        <taxon>Rhizophagus</taxon>
    </lineage>
</organism>
<reference evidence="1" key="1">
    <citation type="submission" date="2013-07" db="EMBL/GenBank/DDBJ databases">
        <title>The genome of an arbuscular mycorrhizal fungus provides insights into the evolution of the oldest plant symbiosis.</title>
        <authorList>
            <consortium name="DOE Joint Genome Institute"/>
            <person name="Tisserant E."/>
            <person name="Malbreil M."/>
            <person name="Kuo A."/>
            <person name="Kohler A."/>
            <person name="Symeonidi A."/>
            <person name="Balestrini R."/>
            <person name="Charron P."/>
            <person name="Duensing N."/>
            <person name="Frei-dit-Frey N."/>
            <person name="Gianinazzi-Pearson V."/>
            <person name="Gilbert B."/>
            <person name="Handa Y."/>
            <person name="Hijri M."/>
            <person name="Kaul R."/>
            <person name="Kawaguchi M."/>
            <person name="Krajinski F."/>
            <person name="Lammers P."/>
            <person name="Lapierre D."/>
            <person name="Masclaux F.G."/>
            <person name="Murat C."/>
            <person name="Morin E."/>
            <person name="Ndikumana S."/>
            <person name="Pagni M."/>
            <person name="Petitpierre D."/>
            <person name="Requena N."/>
            <person name="Rosikiewicz P."/>
            <person name="Riley R."/>
            <person name="Saito K."/>
            <person name="San Clemente H."/>
            <person name="Shapiro H."/>
            <person name="van Tuinen D."/>
            <person name="Becard G."/>
            <person name="Bonfante P."/>
            <person name="Paszkowski U."/>
            <person name="Shachar-Hill Y."/>
            <person name="Young J.P."/>
            <person name="Sanders I.R."/>
            <person name="Henrissat B."/>
            <person name="Rensing S.A."/>
            <person name="Grigoriev I.V."/>
            <person name="Corradi N."/>
            <person name="Roux C."/>
            <person name="Martin F."/>
        </authorList>
    </citation>
    <scope>NUCLEOTIDE SEQUENCE</scope>
    <source>
        <strain evidence="1">DAOM 197198</strain>
    </source>
</reference>
<gene>
    <name evidence="1" type="ORF">GLOINDRAFT_30557</name>
</gene>
<accession>U9TSV3</accession>
<sequence>MKSCWDPDPKKRPSATEIRKTFGKWFFKNKNIEPFNQAELKRRELIESQKLGPEFAKKPHPRAIYTSRPLSFFISKCSSINSSQGYSYISEEQGFDIDIERSLSVPVTSLGKRNIEELNIKETNNDSGK</sequence>
<name>U9TSV3_RHIID</name>